<proteinExistence type="predicted"/>
<dbReference type="PANTHER" id="PTHR47027">
    <property type="entry name" value="REVERSE TRANSCRIPTASE DOMAIN-CONTAINING PROTEIN"/>
    <property type="match status" value="1"/>
</dbReference>
<reference evidence="3" key="1">
    <citation type="submission" date="2025-08" db="UniProtKB">
        <authorList>
            <consortium name="RefSeq"/>
        </authorList>
    </citation>
    <scope>IDENTIFICATION</scope>
    <source>
        <tissue evidence="3">Gonads</tissue>
    </source>
</reference>
<name>A0A2R2MMB3_LINAN</name>
<dbReference type="KEGG" id="lak:112041786"/>
<evidence type="ECO:0000313" key="2">
    <source>
        <dbReference type="Proteomes" id="UP000085678"/>
    </source>
</evidence>
<evidence type="ECO:0000259" key="1">
    <source>
        <dbReference type="PROSITE" id="PS50878"/>
    </source>
</evidence>
<feature type="domain" description="Reverse transcriptase" evidence="1">
    <location>
        <begin position="1"/>
        <end position="132"/>
    </location>
</feature>
<dbReference type="Proteomes" id="UP000085678">
    <property type="component" value="Unplaced"/>
</dbReference>
<dbReference type="InParanoid" id="A0A2R2MMB3"/>
<dbReference type="GeneID" id="112041786"/>
<evidence type="ECO:0000313" key="3">
    <source>
        <dbReference type="RefSeq" id="XP_023931192.1"/>
    </source>
</evidence>
<dbReference type="InterPro" id="IPR000477">
    <property type="entry name" value="RT_dom"/>
</dbReference>
<gene>
    <name evidence="3" type="primary">LOC112041786</name>
</gene>
<accession>A0A2R2MMB3</accession>
<dbReference type="PROSITE" id="PS50878">
    <property type="entry name" value="RT_POL"/>
    <property type="match status" value="1"/>
</dbReference>
<dbReference type="PANTHER" id="PTHR47027:SF25">
    <property type="entry name" value="REVERSE TRANSCRIPTASE DOMAIN-CONTAINING PROTEIN"/>
    <property type="match status" value="1"/>
</dbReference>
<sequence>MLCENRDGNNRVLQHHDGCQTGVHFTPFLFLMVVDFVMRKATVEDGTGVKWVNGSELNDLDFADDIALLAKDENGLQQLTSNLEIAACRFGLRISTENTKVMYVGARNITPINVGTEPIEEVTRFTYLGSLITKNGDAEMDVKSRVEVPTPNNEDLIQRPYHQ</sequence>
<dbReference type="AlphaFoldDB" id="A0A2R2MMB3"/>
<dbReference type="OrthoDB" id="6150645at2759"/>
<organism evidence="2 3">
    <name type="scientific">Lingula anatina</name>
    <name type="common">Brachiopod</name>
    <name type="synonym">Lingula unguis</name>
    <dbReference type="NCBI Taxonomy" id="7574"/>
    <lineage>
        <taxon>Eukaryota</taxon>
        <taxon>Metazoa</taxon>
        <taxon>Spiralia</taxon>
        <taxon>Lophotrochozoa</taxon>
        <taxon>Brachiopoda</taxon>
        <taxon>Linguliformea</taxon>
        <taxon>Lingulata</taxon>
        <taxon>Lingulida</taxon>
        <taxon>Linguloidea</taxon>
        <taxon>Lingulidae</taxon>
        <taxon>Lingula</taxon>
    </lineage>
</organism>
<dbReference type="RefSeq" id="XP_023931192.1">
    <property type="nucleotide sequence ID" value="XM_024075424.1"/>
</dbReference>
<dbReference type="STRING" id="7574.A0A2R2MMB3"/>
<keyword evidence="2" id="KW-1185">Reference proteome</keyword>
<protein>
    <submittedName>
        <fullName evidence="3">Uncharacterized protein LOC112041786</fullName>
    </submittedName>
</protein>